<dbReference type="FunFam" id="3.30.70.270:FF:000020">
    <property type="entry name" value="Transposon Tf2-6 polyprotein-like Protein"/>
    <property type="match status" value="1"/>
</dbReference>
<gene>
    <name evidence="2" type="ORF">SeLEV6574_g02241</name>
</gene>
<dbReference type="OrthoDB" id="1750432at2759"/>
<dbReference type="PROSITE" id="PS50878">
    <property type="entry name" value="RT_POL"/>
    <property type="match status" value="1"/>
</dbReference>
<dbReference type="Pfam" id="PF00078">
    <property type="entry name" value="RVT_1"/>
    <property type="match status" value="1"/>
</dbReference>
<evidence type="ECO:0000313" key="2">
    <source>
        <dbReference type="EMBL" id="TPX48071.1"/>
    </source>
</evidence>
<dbReference type="EMBL" id="QEAM01000060">
    <property type="protein sequence ID" value="TPX48071.1"/>
    <property type="molecule type" value="Genomic_DNA"/>
</dbReference>
<organism evidence="2 3">
    <name type="scientific">Synchytrium endobioticum</name>
    <dbReference type="NCBI Taxonomy" id="286115"/>
    <lineage>
        <taxon>Eukaryota</taxon>
        <taxon>Fungi</taxon>
        <taxon>Fungi incertae sedis</taxon>
        <taxon>Chytridiomycota</taxon>
        <taxon>Chytridiomycota incertae sedis</taxon>
        <taxon>Chytridiomycetes</taxon>
        <taxon>Synchytriales</taxon>
        <taxon>Synchytriaceae</taxon>
        <taxon>Synchytrium</taxon>
    </lineage>
</organism>
<dbReference type="Proteomes" id="UP000320475">
    <property type="component" value="Unassembled WGS sequence"/>
</dbReference>
<accession>A0A507D9E3</accession>
<dbReference type="InterPro" id="IPR043502">
    <property type="entry name" value="DNA/RNA_pol_sf"/>
</dbReference>
<dbReference type="InterPro" id="IPR043128">
    <property type="entry name" value="Rev_trsase/Diguanyl_cyclase"/>
</dbReference>
<dbReference type="AlphaFoldDB" id="A0A507D9E3"/>
<dbReference type="SUPFAM" id="SSF56672">
    <property type="entry name" value="DNA/RNA polymerases"/>
    <property type="match status" value="1"/>
</dbReference>
<sequence>MPFGPKTAPATMQRFVNDTFRKQLDEGWLINLLDDFYICMTGSVEEHMKHIREILDVMRKKSLFPKQSKCVWFTKEIEMMGFIVNKHGYQKRPERLVPIINYGTPTNPKEVRTFMGMVNFYRPFCNRLSIVAKALYELTGKDAKFVWTAQHQDAFTRVKCNSSRFRGGHGKFDWSGWSNHIM</sequence>
<evidence type="ECO:0000313" key="3">
    <source>
        <dbReference type="Proteomes" id="UP000320475"/>
    </source>
</evidence>
<protein>
    <recommendedName>
        <fullName evidence="1">Reverse transcriptase domain-containing protein</fullName>
    </recommendedName>
</protein>
<evidence type="ECO:0000259" key="1">
    <source>
        <dbReference type="PROSITE" id="PS50878"/>
    </source>
</evidence>
<dbReference type="PANTHER" id="PTHR37984:SF5">
    <property type="entry name" value="PROTEIN NYNRIN-LIKE"/>
    <property type="match status" value="1"/>
</dbReference>
<dbReference type="InterPro" id="IPR000477">
    <property type="entry name" value="RT_dom"/>
</dbReference>
<proteinExistence type="predicted"/>
<dbReference type="InterPro" id="IPR050951">
    <property type="entry name" value="Retrovirus_Pol_polyprotein"/>
</dbReference>
<feature type="domain" description="Reverse transcriptase" evidence="1">
    <location>
        <begin position="1"/>
        <end position="84"/>
    </location>
</feature>
<name>A0A507D9E3_9FUNG</name>
<comment type="caution">
    <text evidence="2">The sequence shown here is derived from an EMBL/GenBank/DDBJ whole genome shotgun (WGS) entry which is preliminary data.</text>
</comment>
<dbReference type="VEuPathDB" id="FungiDB:SeMB42_g03882"/>
<dbReference type="Gene3D" id="3.30.70.270">
    <property type="match status" value="2"/>
</dbReference>
<dbReference type="PANTHER" id="PTHR37984">
    <property type="entry name" value="PROTEIN CBG26694"/>
    <property type="match status" value="1"/>
</dbReference>
<reference evidence="2 3" key="1">
    <citation type="journal article" date="2019" name="Sci. Rep.">
        <title>Comparative genomics of chytrid fungi reveal insights into the obligate biotrophic and pathogenic lifestyle of Synchytrium endobioticum.</title>
        <authorList>
            <person name="van de Vossenberg B.T.L.H."/>
            <person name="Warris S."/>
            <person name="Nguyen H.D.T."/>
            <person name="van Gent-Pelzer M.P.E."/>
            <person name="Joly D.L."/>
            <person name="van de Geest H.C."/>
            <person name="Bonants P.J.M."/>
            <person name="Smith D.S."/>
            <person name="Levesque C.A."/>
            <person name="van der Lee T.A.J."/>
        </authorList>
    </citation>
    <scope>NUCLEOTIDE SEQUENCE [LARGE SCALE GENOMIC DNA]</scope>
    <source>
        <strain evidence="2 3">LEV6574</strain>
    </source>
</reference>